<dbReference type="GO" id="GO:0022857">
    <property type="term" value="F:transmembrane transporter activity"/>
    <property type="evidence" value="ECO:0007669"/>
    <property type="project" value="InterPro"/>
</dbReference>
<feature type="transmembrane region" description="Helical" evidence="6">
    <location>
        <begin position="168"/>
        <end position="185"/>
    </location>
</feature>
<feature type="transmembrane region" description="Helical" evidence="6">
    <location>
        <begin position="197"/>
        <end position="222"/>
    </location>
</feature>
<dbReference type="PANTHER" id="PTHR42770">
    <property type="entry name" value="AMINO ACID TRANSPORTER-RELATED"/>
    <property type="match status" value="1"/>
</dbReference>
<dbReference type="KEGG" id="mif:Metin_0759"/>
<dbReference type="PANTHER" id="PTHR42770:SF11">
    <property type="entry name" value="INNER MEMBRANE TRANSPORT PROTEIN YBAT"/>
    <property type="match status" value="1"/>
</dbReference>
<dbReference type="EMBL" id="CP002009">
    <property type="protein sequence ID" value="ADG13426.1"/>
    <property type="molecule type" value="Genomic_DNA"/>
</dbReference>
<feature type="transmembrane region" description="Helical" evidence="6">
    <location>
        <begin position="107"/>
        <end position="126"/>
    </location>
</feature>
<dbReference type="GeneID" id="9131771"/>
<dbReference type="OrthoDB" id="65658at2157"/>
<feature type="transmembrane region" description="Helical" evidence="6">
    <location>
        <begin position="242"/>
        <end position="266"/>
    </location>
</feature>
<dbReference type="AlphaFoldDB" id="D5VS73"/>
<name>D5VS73_METIM</name>
<evidence type="ECO:0000256" key="4">
    <source>
        <dbReference type="ARBA" id="ARBA00022989"/>
    </source>
</evidence>
<comment type="subcellular location">
    <subcellularLocation>
        <location evidence="1">Cell membrane</location>
        <topology evidence="1">Multi-pass membrane protein</topology>
    </subcellularLocation>
</comment>
<accession>D5VS73</accession>
<feature type="transmembrane region" description="Helical" evidence="6">
    <location>
        <begin position="339"/>
        <end position="358"/>
    </location>
</feature>
<feature type="transmembrane region" description="Helical" evidence="6">
    <location>
        <begin position="138"/>
        <end position="156"/>
    </location>
</feature>
<keyword evidence="5 6" id="KW-0472">Membrane</keyword>
<gene>
    <name evidence="7" type="ordered locus">Metin_0759</name>
</gene>
<sequence length="360" mass="40099">MLTLKDAIFLTITSIVGGGIFILAPLTYLMFGSSSIYGWILLIPTALVMALPFSYATLKISESGGVYKFINDTLGKRIGIASGIIMWLSCVFALSGVVSFFNIVFNIYFSFPIKYFLVILITLLILSGLRIVGLAVRILGLTTILTILYICFKNGFNLELYKFNLKEAIFSVYYSLWSTTGWEGVTMPLSAFKDQRAISLGLIIGTLIIGILYLLFALTVVSLNLKSNSIEEILKALIGENIFLYICILTIIGSCAFSVLFTLSYMPYGFSKDKIFPKFFETLYRGVPIYGVLLNALLTIVLITLNVKVLVDISMFLTLVAYFILYLSVFKVGTKKIKFLTFLSLIVTGSLILLRMVVWI</sequence>
<feature type="transmembrane region" description="Helical" evidence="6">
    <location>
        <begin position="313"/>
        <end position="332"/>
    </location>
</feature>
<keyword evidence="8" id="KW-1185">Reference proteome</keyword>
<dbReference type="PIRSF" id="PIRSF006060">
    <property type="entry name" value="AA_transporter"/>
    <property type="match status" value="1"/>
</dbReference>
<dbReference type="RefSeq" id="WP_013100172.1">
    <property type="nucleotide sequence ID" value="NC_014122.1"/>
</dbReference>
<evidence type="ECO:0000313" key="8">
    <source>
        <dbReference type="Proteomes" id="UP000002061"/>
    </source>
</evidence>
<feature type="transmembrane region" description="Helical" evidence="6">
    <location>
        <begin position="78"/>
        <end position="101"/>
    </location>
</feature>
<dbReference type="eggNOG" id="arCOG00009">
    <property type="taxonomic scope" value="Archaea"/>
</dbReference>
<dbReference type="InterPro" id="IPR002293">
    <property type="entry name" value="AA/rel_permease1"/>
</dbReference>
<dbReference type="Gene3D" id="1.20.1740.10">
    <property type="entry name" value="Amino acid/polyamine transporter I"/>
    <property type="match status" value="1"/>
</dbReference>
<dbReference type="STRING" id="573063.Metin_0759"/>
<evidence type="ECO:0000256" key="5">
    <source>
        <dbReference type="ARBA" id="ARBA00023136"/>
    </source>
</evidence>
<keyword evidence="3 6" id="KW-0812">Transmembrane</keyword>
<reference evidence="7" key="1">
    <citation type="submission" date="2010-04" db="EMBL/GenBank/DDBJ databases">
        <title>Complete sequence of Methanocaldococcus infernus ME.</title>
        <authorList>
            <consortium name="US DOE Joint Genome Institute"/>
            <person name="Lucas S."/>
            <person name="Copeland A."/>
            <person name="Lapidus A."/>
            <person name="Cheng J.-F."/>
            <person name="Bruce D."/>
            <person name="Goodwin L."/>
            <person name="Pitluck S."/>
            <person name="Munk A.C."/>
            <person name="Detter J.C."/>
            <person name="Han C."/>
            <person name="Tapia R."/>
            <person name="Land M."/>
            <person name="Hauser L."/>
            <person name="Kyrpides N."/>
            <person name="Mikhailova N."/>
            <person name="Sieprawska-Lupa M."/>
            <person name="Whitman W.B."/>
            <person name="Woyke T."/>
        </authorList>
    </citation>
    <scope>NUCLEOTIDE SEQUENCE [LARGE SCALE GENOMIC DNA]</scope>
    <source>
        <strain evidence="7">ME</strain>
    </source>
</reference>
<keyword evidence="2" id="KW-1003">Cell membrane</keyword>
<dbReference type="InterPro" id="IPR050367">
    <property type="entry name" value="APC_superfamily"/>
</dbReference>
<dbReference type="Proteomes" id="UP000002061">
    <property type="component" value="Chromosome"/>
</dbReference>
<keyword evidence="4 6" id="KW-1133">Transmembrane helix</keyword>
<organism evidence="7 8">
    <name type="scientific">Methanocaldococcus infernus (strain DSM 11812 / JCM 15783 / ME)</name>
    <dbReference type="NCBI Taxonomy" id="573063"/>
    <lineage>
        <taxon>Archaea</taxon>
        <taxon>Methanobacteriati</taxon>
        <taxon>Methanobacteriota</taxon>
        <taxon>Methanomada group</taxon>
        <taxon>Methanococci</taxon>
        <taxon>Methanococcales</taxon>
        <taxon>Methanocaldococcaceae</taxon>
        <taxon>Methanocaldococcus</taxon>
    </lineage>
</organism>
<dbReference type="Pfam" id="PF13520">
    <property type="entry name" value="AA_permease_2"/>
    <property type="match status" value="1"/>
</dbReference>
<dbReference type="GO" id="GO:0005886">
    <property type="term" value="C:plasma membrane"/>
    <property type="evidence" value="ECO:0007669"/>
    <property type="project" value="UniProtKB-SubCell"/>
</dbReference>
<feature type="transmembrane region" description="Helical" evidence="6">
    <location>
        <begin position="36"/>
        <end position="58"/>
    </location>
</feature>
<feature type="transmembrane region" description="Helical" evidence="6">
    <location>
        <begin position="7"/>
        <end position="30"/>
    </location>
</feature>
<feature type="transmembrane region" description="Helical" evidence="6">
    <location>
        <begin position="287"/>
        <end position="307"/>
    </location>
</feature>
<evidence type="ECO:0000256" key="1">
    <source>
        <dbReference type="ARBA" id="ARBA00004651"/>
    </source>
</evidence>
<protein>
    <submittedName>
        <fullName evidence="7">Amino acid permease-associated region</fullName>
    </submittedName>
</protein>
<evidence type="ECO:0000256" key="6">
    <source>
        <dbReference type="SAM" id="Phobius"/>
    </source>
</evidence>
<dbReference type="HOGENOM" id="CLU_743174_0_0_2"/>
<evidence type="ECO:0000256" key="3">
    <source>
        <dbReference type="ARBA" id="ARBA00022692"/>
    </source>
</evidence>
<evidence type="ECO:0000313" key="7">
    <source>
        <dbReference type="EMBL" id="ADG13426.1"/>
    </source>
</evidence>
<evidence type="ECO:0000256" key="2">
    <source>
        <dbReference type="ARBA" id="ARBA00022475"/>
    </source>
</evidence>
<proteinExistence type="predicted"/>